<dbReference type="GO" id="GO:0016853">
    <property type="term" value="F:isomerase activity"/>
    <property type="evidence" value="ECO:0007669"/>
    <property type="project" value="UniProtKB-KW"/>
</dbReference>
<dbReference type="AlphaFoldDB" id="A0A3N2SAF3"/>
<keyword evidence="1" id="KW-0413">Isomerase</keyword>
<proteinExistence type="predicted"/>
<organism evidence="1 2">
    <name type="scientific">Kluyvera ascorbata</name>
    <dbReference type="NCBI Taxonomy" id="51288"/>
    <lineage>
        <taxon>Bacteria</taxon>
        <taxon>Pseudomonadati</taxon>
        <taxon>Pseudomonadota</taxon>
        <taxon>Gammaproteobacteria</taxon>
        <taxon>Enterobacterales</taxon>
        <taxon>Enterobacteriaceae</taxon>
        <taxon>Kluyvera</taxon>
    </lineage>
</organism>
<gene>
    <name evidence="1" type="ORF">EB837_05880</name>
</gene>
<reference evidence="1 2" key="1">
    <citation type="submission" date="2018-10" db="EMBL/GenBank/DDBJ databases">
        <title>Horizontal transference of carbapenem resistance between Klebsiella pneumoniae and Kluyvera ascorbata during abdominal infection: a case report.</title>
        <authorList>
            <person name="Raro O.H.F."/>
            <person name="Lima-Morales D."/>
            <person name="Barth A.L."/>
            <person name="Paim T.G.S."/>
            <person name="Mott M.P."/>
            <person name="Riche C.V.W."/>
            <person name="Teixeira U.F."/>
            <person name="Waechter F."/>
            <person name="Dias C.A.G."/>
        </authorList>
    </citation>
    <scope>NUCLEOTIDE SEQUENCE [LARGE SCALE GENOMIC DNA]</scope>
    <source>
        <strain evidence="1 2">OT2</strain>
    </source>
</reference>
<accession>A0A3N2SAF3</accession>
<dbReference type="EMBL" id="RHFN01000004">
    <property type="protein sequence ID" value="ROU16692.1"/>
    <property type="molecule type" value="Genomic_DNA"/>
</dbReference>
<dbReference type="Proteomes" id="UP000268051">
    <property type="component" value="Unassembled WGS sequence"/>
</dbReference>
<name>A0A3N2SAF3_9ENTR</name>
<comment type="caution">
    <text evidence="1">The sequence shown here is derived from an EMBL/GenBank/DDBJ whole genome shotgun (WGS) entry which is preliminary data.</text>
</comment>
<evidence type="ECO:0000313" key="1">
    <source>
        <dbReference type="EMBL" id="ROU16692.1"/>
    </source>
</evidence>
<sequence length="47" mass="5674">MIGFAFLRILPRKNETMFYLQLKTHFIRDKIQALNKSERSFVSINRT</sequence>
<evidence type="ECO:0000313" key="2">
    <source>
        <dbReference type="Proteomes" id="UP000268051"/>
    </source>
</evidence>
<protein>
    <submittedName>
        <fullName evidence="1">4-deoxy-L-threo-5-hexosulose-uronate ketol-isomerase</fullName>
    </submittedName>
</protein>